<dbReference type="EMBL" id="JAKEKT020000043">
    <property type="protein sequence ID" value="KAL1641039.1"/>
    <property type="molecule type" value="Genomic_DNA"/>
</dbReference>
<evidence type="ECO:0000313" key="3">
    <source>
        <dbReference type="EMBL" id="KAL1641039.1"/>
    </source>
</evidence>
<feature type="compositionally biased region" description="Low complexity" evidence="1">
    <location>
        <begin position="1"/>
        <end position="17"/>
    </location>
</feature>
<evidence type="ECO:0000256" key="1">
    <source>
        <dbReference type="SAM" id="MobiDB-lite"/>
    </source>
</evidence>
<keyword evidence="4" id="KW-1185">Reference proteome</keyword>
<evidence type="ECO:0000256" key="2">
    <source>
        <dbReference type="SAM" id="Phobius"/>
    </source>
</evidence>
<proteinExistence type="predicted"/>
<keyword evidence="2" id="KW-1133">Transmembrane helix</keyword>
<protein>
    <submittedName>
        <fullName evidence="3">Uncharacterized protein</fullName>
    </submittedName>
</protein>
<feature type="compositionally biased region" description="Polar residues" evidence="1">
    <location>
        <begin position="18"/>
        <end position="29"/>
    </location>
</feature>
<sequence>MAQRTSSSPATSHDSSPQPNDQGTTTGTHPNDRRAILLKRLFSLLPQPNVPSAPTATASIGALTFDETFHPTSISSMSHAAEGPPHELRRRRNHLRSIMPSTMLMFRFEARELILKREYVLLWTPLVLLDWSIVALLVGVALWCVEKNSGWRAAGVFFVGRRSDGGDDTAMGVSGDLIKVL</sequence>
<keyword evidence="2" id="KW-0472">Membrane</keyword>
<gene>
    <name evidence="3" type="ORF">SLS58_006311</name>
</gene>
<keyword evidence="2" id="KW-0812">Transmembrane</keyword>
<evidence type="ECO:0000313" key="4">
    <source>
        <dbReference type="Proteomes" id="UP001521184"/>
    </source>
</evidence>
<feature type="transmembrane region" description="Helical" evidence="2">
    <location>
        <begin position="120"/>
        <end position="143"/>
    </location>
</feature>
<organism evidence="3 4">
    <name type="scientific">Diplodia intermedia</name>
    <dbReference type="NCBI Taxonomy" id="856260"/>
    <lineage>
        <taxon>Eukaryota</taxon>
        <taxon>Fungi</taxon>
        <taxon>Dikarya</taxon>
        <taxon>Ascomycota</taxon>
        <taxon>Pezizomycotina</taxon>
        <taxon>Dothideomycetes</taxon>
        <taxon>Dothideomycetes incertae sedis</taxon>
        <taxon>Botryosphaeriales</taxon>
        <taxon>Botryosphaeriaceae</taxon>
        <taxon>Diplodia</taxon>
    </lineage>
</organism>
<name>A0ABR3TNN7_9PEZI</name>
<reference evidence="3 4" key="1">
    <citation type="journal article" date="2023" name="Plant Dis.">
        <title>First Report of Diplodia intermedia Causing Canker and Dieback Diseases on Apple Trees in Canada.</title>
        <authorList>
            <person name="Ellouze W."/>
            <person name="Ilyukhin E."/>
            <person name="Sulman M."/>
            <person name="Ali S."/>
        </authorList>
    </citation>
    <scope>NUCLEOTIDE SEQUENCE [LARGE SCALE GENOMIC DNA]</scope>
    <source>
        <strain evidence="3 4">M45-28</strain>
    </source>
</reference>
<dbReference type="Proteomes" id="UP001521184">
    <property type="component" value="Unassembled WGS sequence"/>
</dbReference>
<feature type="non-terminal residue" evidence="3">
    <location>
        <position position="181"/>
    </location>
</feature>
<comment type="caution">
    <text evidence="3">The sequence shown here is derived from an EMBL/GenBank/DDBJ whole genome shotgun (WGS) entry which is preliminary data.</text>
</comment>
<accession>A0ABR3TNN7</accession>
<feature type="region of interest" description="Disordered" evidence="1">
    <location>
        <begin position="1"/>
        <end position="30"/>
    </location>
</feature>